<evidence type="ECO:0000259" key="1">
    <source>
        <dbReference type="Pfam" id="PF09413"/>
    </source>
</evidence>
<comment type="caution">
    <text evidence="2">The sequence shown here is derived from an EMBL/GenBank/DDBJ whole genome shotgun (WGS) entry which is preliminary data.</text>
</comment>
<protein>
    <submittedName>
        <fullName evidence="2">Putative signal transducing protein</fullName>
    </submittedName>
</protein>
<dbReference type="SUPFAM" id="SSF54913">
    <property type="entry name" value="GlnB-like"/>
    <property type="match status" value="1"/>
</dbReference>
<evidence type="ECO:0000313" key="3">
    <source>
        <dbReference type="Proteomes" id="UP000292262"/>
    </source>
</evidence>
<organism evidence="2 3">
    <name type="scientific">Aquimarina brevivitae</name>
    <dbReference type="NCBI Taxonomy" id="323412"/>
    <lineage>
        <taxon>Bacteria</taxon>
        <taxon>Pseudomonadati</taxon>
        <taxon>Bacteroidota</taxon>
        <taxon>Flavobacteriia</taxon>
        <taxon>Flavobacteriales</taxon>
        <taxon>Flavobacteriaceae</taxon>
        <taxon>Aquimarina</taxon>
    </lineage>
</organism>
<sequence>MNNYIQIANFTYPSDLSVIKPLLASNGIKYVVRDEVTVQMHNFYSNAIGGIKLEVPENQFELAQQIIVENGFEDHLHQPVVEYFEDTLTIPWNNILKFWKKPVYPYESYFYNFEKLGEQPTPNKVLKYYPKGSERTQAFQYLKDKYPDQMEYLLLYLFCLVEDGVYDDKHYQYCFDLINQGLSRPNSNESHDKLNYIKANLKREQELLLKEDESDTEDHPIDFNEFEKNFKNKQFSKVIEAFKDSTHQPKGILNTKEDQSYWRLFVLAIESYFEMKDYKKGLRLMKAYEKQRIKLRLTPIPGFRLQEKVIGCLAQKSISLAQKKLQSWLFDSEQPSISETISSHPNFKDIVQAYTVY</sequence>
<proteinExistence type="predicted"/>
<evidence type="ECO:0000313" key="2">
    <source>
        <dbReference type="EMBL" id="RZS93399.1"/>
    </source>
</evidence>
<dbReference type="RefSeq" id="WP_130286533.1">
    <property type="nucleotide sequence ID" value="NZ_SGXE01000002.1"/>
</dbReference>
<reference evidence="2 3" key="1">
    <citation type="submission" date="2019-02" db="EMBL/GenBank/DDBJ databases">
        <title>Genomic Encyclopedia of Type Strains, Phase IV (KMG-IV): sequencing the most valuable type-strain genomes for metagenomic binning, comparative biology and taxonomic classification.</title>
        <authorList>
            <person name="Goeker M."/>
        </authorList>
    </citation>
    <scope>NUCLEOTIDE SEQUENCE [LARGE SCALE GENOMIC DNA]</scope>
    <source>
        <strain evidence="2 3">DSM 17196</strain>
    </source>
</reference>
<dbReference type="OrthoDB" id="8480302at2"/>
<accession>A0A4V2F5N1</accession>
<dbReference type="Gene3D" id="3.30.70.790">
    <property type="entry name" value="UreE, C-terminal domain"/>
    <property type="match status" value="1"/>
</dbReference>
<keyword evidence="3" id="KW-1185">Reference proteome</keyword>
<gene>
    <name evidence="2" type="ORF">EV197_1977</name>
</gene>
<dbReference type="AlphaFoldDB" id="A0A4V2F5N1"/>
<dbReference type="Pfam" id="PF09413">
    <property type="entry name" value="DUF2007"/>
    <property type="match status" value="1"/>
</dbReference>
<name>A0A4V2F5N1_9FLAO</name>
<dbReference type="Proteomes" id="UP000292262">
    <property type="component" value="Unassembled WGS sequence"/>
</dbReference>
<dbReference type="EMBL" id="SGXE01000002">
    <property type="protein sequence ID" value="RZS93399.1"/>
    <property type="molecule type" value="Genomic_DNA"/>
</dbReference>
<dbReference type="InterPro" id="IPR018551">
    <property type="entry name" value="DUF2007"/>
</dbReference>
<feature type="domain" description="DUF2007" evidence="1">
    <location>
        <begin position="6"/>
        <end position="69"/>
    </location>
</feature>
<dbReference type="InterPro" id="IPR011322">
    <property type="entry name" value="N-reg_PII-like_a/b"/>
</dbReference>